<accession>A0A1G9U7C4</accession>
<dbReference type="SUPFAM" id="SSF53920">
    <property type="entry name" value="Fe-only hydrogenase"/>
    <property type="match status" value="1"/>
</dbReference>
<dbReference type="AlphaFoldDB" id="A0A1G9U7C4"/>
<dbReference type="Gene3D" id="3.30.450.20">
    <property type="entry name" value="PAS domain"/>
    <property type="match status" value="1"/>
</dbReference>
<keyword evidence="2" id="KW-0479">Metal-binding</keyword>
<evidence type="ECO:0000256" key="3">
    <source>
        <dbReference type="ARBA" id="ARBA00023004"/>
    </source>
</evidence>
<evidence type="ECO:0000313" key="7">
    <source>
        <dbReference type="EMBL" id="SDM55877.1"/>
    </source>
</evidence>
<dbReference type="GO" id="GO:0046872">
    <property type="term" value="F:metal ion binding"/>
    <property type="evidence" value="ECO:0007669"/>
    <property type="project" value="UniProtKB-KW"/>
</dbReference>
<dbReference type="InterPro" id="IPR035965">
    <property type="entry name" value="PAS-like_dom_sf"/>
</dbReference>
<dbReference type="Pfam" id="PF02906">
    <property type="entry name" value="Fe_hyd_lg_C"/>
    <property type="match status" value="1"/>
</dbReference>
<dbReference type="SUPFAM" id="SSF54862">
    <property type="entry name" value="4Fe-4S ferredoxins"/>
    <property type="match status" value="1"/>
</dbReference>
<dbReference type="OrthoDB" id="9798098at2"/>
<dbReference type="PANTHER" id="PTHR43560">
    <property type="entry name" value="ION-TRANSLOCATING OXIDOREDUCTASE COMPLEX SUBUNIT B"/>
    <property type="match status" value="1"/>
</dbReference>
<dbReference type="GO" id="GO:0006355">
    <property type="term" value="P:regulation of DNA-templated transcription"/>
    <property type="evidence" value="ECO:0007669"/>
    <property type="project" value="InterPro"/>
</dbReference>
<dbReference type="Gene3D" id="1.10.15.40">
    <property type="entry name" value="Electron transport complex subunit B, putative Fe-S cluster"/>
    <property type="match status" value="1"/>
</dbReference>
<dbReference type="InterPro" id="IPR009016">
    <property type="entry name" value="Fe_hydrogenase"/>
</dbReference>
<evidence type="ECO:0000259" key="5">
    <source>
        <dbReference type="PROSITE" id="PS51379"/>
    </source>
</evidence>
<dbReference type="CDD" id="cd00130">
    <property type="entry name" value="PAS"/>
    <property type="match status" value="1"/>
</dbReference>
<dbReference type="Proteomes" id="UP000199182">
    <property type="component" value="Unassembled WGS sequence"/>
</dbReference>
<feature type="domain" description="4Fe-4S ferredoxin-type" evidence="5">
    <location>
        <begin position="32"/>
        <end position="61"/>
    </location>
</feature>
<dbReference type="InterPro" id="IPR000014">
    <property type="entry name" value="PAS"/>
</dbReference>
<dbReference type="InterPro" id="IPR017900">
    <property type="entry name" value="4Fe4S_Fe_S_CS"/>
</dbReference>
<dbReference type="InterPro" id="IPR004108">
    <property type="entry name" value="Fe_hydrogenase_lsu_C"/>
</dbReference>
<name>A0A1G9U7C4_9FIRM</name>
<protein>
    <submittedName>
        <fullName evidence="7">Iron only hydrogenase large subunit, C-terminal domain</fullName>
    </submittedName>
</protein>
<evidence type="ECO:0000256" key="4">
    <source>
        <dbReference type="ARBA" id="ARBA00023014"/>
    </source>
</evidence>
<dbReference type="Gene3D" id="3.30.70.20">
    <property type="match status" value="1"/>
</dbReference>
<feature type="domain" description="4Fe-4S" evidence="6">
    <location>
        <begin position="351"/>
        <end position="413"/>
    </location>
</feature>
<keyword evidence="1" id="KW-0004">4Fe-4S</keyword>
<keyword evidence="8" id="KW-1185">Reference proteome</keyword>
<dbReference type="Pfam" id="PF13237">
    <property type="entry name" value="Fer4_10"/>
    <property type="match status" value="1"/>
</dbReference>
<dbReference type="Pfam" id="PF00989">
    <property type="entry name" value="PAS"/>
    <property type="match status" value="1"/>
</dbReference>
<dbReference type="PROSITE" id="PS51656">
    <property type="entry name" value="4FE4S"/>
    <property type="match status" value="1"/>
</dbReference>
<dbReference type="PANTHER" id="PTHR43560:SF1">
    <property type="entry name" value="ION-TRANSLOCATING OXIDOREDUCTASE COMPLEX SUBUNIT B"/>
    <property type="match status" value="1"/>
</dbReference>
<keyword evidence="3" id="KW-0408">Iron</keyword>
<dbReference type="STRING" id="258515.SAMN05192585_101104"/>
<dbReference type="GO" id="GO:0051539">
    <property type="term" value="F:4 iron, 4 sulfur cluster binding"/>
    <property type="evidence" value="ECO:0007669"/>
    <property type="project" value="UniProtKB-KW"/>
</dbReference>
<dbReference type="EMBL" id="FNID01000001">
    <property type="protein sequence ID" value="SDM55877.1"/>
    <property type="molecule type" value="Genomic_DNA"/>
</dbReference>
<proteinExistence type="predicted"/>
<dbReference type="InterPro" id="IPR007202">
    <property type="entry name" value="4Fe-4S_dom"/>
</dbReference>
<sequence>MGSIIELNTANCKNCYRCIRECPAKAIRFKNDRASIIESECIECGVCVEVCPQTTRRLKNETEAVKSLLSEGKPVYISVAPSWVSWYEGVSFAQLSAALKGLGFAGVEETAIGACESSREYTRLIETGGMKNIIVTACTSVVMLIERHYPELLGMLAPVSSPMMAHARMMRETYGDIRVVFVGPCISKMNETTDALAGGLVNHAITFANLDDWLHKAQIGFSQEDNEAVGVTNPIARLYPKAGGILATIPVDTGSYTRIAVDGLYRCIELFNAIRDEGREGLFIEANLCPGGCVGGPVFSIAGKNPLFTQLRISGKPMPQDARPAPDTAASLTHPRVFMNRSPKHTAPTDEDIRRILARIGKYSAEQELNCGGCGYKTCREKAEAVFYGKADINMCLPYFRERAENMSNIVLEHSPNAIIVLDKTLQVQELNPKAEEVLCLHRTEVIGSPVPLFYGDLAFEQAKAEKTVSKKLAVQEVSKTFEQTITYIAEHQSYIVLLKDITKEEQRKQDLEVTRSRTVDIAQEVINKQMRVAQEIASLLGETTAETKVALTNLKKSMATLTEENRQP</sequence>
<reference evidence="7 8" key="1">
    <citation type="submission" date="2016-10" db="EMBL/GenBank/DDBJ databases">
        <authorList>
            <person name="de Groot N.N."/>
        </authorList>
    </citation>
    <scope>NUCLEOTIDE SEQUENCE [LARGE SCALE GENOMIC DNA]</scope>
    <source>
        <strain evidence="7 8">CGMCC 1.5012</strain>
    </source>
</reference>
<dbReference type="SUPFAM" id="SSF55785">
    <property type="entry name" value="PYP-like sensor domain (PAS domain)"/>
    <property type="match status" value="1"/>
</dbReference>
<dbReference type="InterPro" id="IPR013767">
    <property type="entry name" value="PAS_fold"/>
</dbReference>
<evidence type="ECO:0000256" key="1">
    <source>
        <dbReference type="ARBA" id="ARBA00022485"/>
    </source>
</evidence>
<dbReference type="RefSeq" id="WP_092637399.1">
    <property type="nucleotide sequence ID" value="NZ_FNID01000001.1"/>
</dbReference>
<gene>
    <name evidence="7" type="ORF">SAMN05192585_101104</name>
</gene>
<feature type="domain" description="4Fe-4S ferredoxin-type" evidence="5">
    <location>
        <begin position="3"/>
        <end position="31"/>
    </location>
</feature>
<keyword evidence="4" id="KW-0411">Iron-sulfur</keyword>
<evidence type="ECO:0000259" key="6">
    <source>
        <dbReference type="PROSITE" id="PS51656"/>
    </source>
</evidence>
<dbReference type="InterPro" id="IPR050395">
    <property type="entry name" value="4Fe4S_Ferredoxin_RnfB"/>
</dbReference>
<evidence type="ECO:0000256" key="2">
    <source>
        <dbReference type="ARBA" id="ARBA00022723"/>
    </source>
</evidence>
<dbReference type="Gene3D" id="3.40.950.10">
    <property type="entry name" value="Fe-only Hydrogenase (Larger Subunit), Chain L, domain 3"/>
    <property type="match status" value="1"/>
</dbReference>
<dbReference type="InterPro" id="IPR017896">
    <property type="entry name" value="4Fe4S_Fe-S-bd"/>
</dbReference>
<evidence type="ECO:0000313" key="8">
    <source>
        <dbReference type="Proteomes" id="UP000199182"/>
    </source>
</evidence>
<dbReference type="PROSITE" id="PS51379">
    <property type="entry name" value="4FE4S_FER_2"/>
    <property type="match status" value="2"/>
</dbReference>
<organism evidence="7 8">
    <name type="scientific">Acetanaerobacterium elongatum</name>
    <dbReference type="NCBI Taxonomy" id="258515"/>
    <lineage>
        <taxon>Bacteria</taxon>
        <taxon>Bacillati</taxon>
        <taxon>Bacillota</taxon>
        <taxon>Clostridia</taxon>
        <taxon>Eubacteriales</taxon>
        <taxon>Oscillospiraceae</taxon>
        <taxon>Acetanaerobacterium</taxon>
    </lineage>
</organism>
<dbReference type="PROSITE" id="PS00198">
    <property type="entry name" value="4FE4S_FER_1"/>
    <property type="match status" value="1"/>
</dbReference>
<dbReference type="Pfam" id="PF04060">
    <property type="entry name" value="FeS"/>
    <property type="match status" value="1"/>
</dbReference>